<dbReference type="InterPro" id="IPR029751">
    <property type="entry name" value="Ribosomal_L25_dom"/>
</dbReference>
<dbReference type="Pfam" id="PF01386">
    <property type="entry name" value="Ribosomal_L25p"/>
    <property type="match status" value="1"/>
</dbReference>
<keyword evidence="1" id="KW-0687">Ribonucleoprotein</keyword>
<dbReference type="RefSeq" id="WP_216419610.1">
    <property type="nucleotide sequence ID" value="NZ_JAHLQK010000009.1"/>
</dbReference>
<dbReference type="NCBIfam" id="TIGR00731">
    <property type="entry name" value="bL25_bact_ctc"/>
    <property type="match status" value="1"/>
</dbReference>
<proteinExistence type="inferred from homology"/>
<organism evidence="4 5">
    <name type="scientific">Alkaliphilus flagellatus</name>
    <dbReference type="NCBI Taxonomy" id="2841507"/>
    <lineage>
        <taxon>Bacteria</taxon>
        <taxon>Bacillati</taxon>
        <taxon>Bacillota</taxon>
        <taxon>Clostridia</taxon>
        <taxon>Peptostreptococcales</taxon>
        <taxon>Natronincolaceae</taxon>
        <taxon>Alkaliphilus</taxon>
    </lineage>
</organism>
<feature type="domain" description="Large ribosomal subunit protein bL25 L25" evidence="2">
    <location>
        <begin position="8"/>
        <end position="91"/>
    </location>
</feature>
<dbReference type="Pfam" id="PF14693">
    <property type="entry name" value="Ribosomal_TL5_C"/>
    <property type="match status" value="1"/>
</dbReference>
<reference evidence="4 5" key="1">
    <citation type="submission" date="2021-06" db="EMBL/GenBank/DDBJ databases">
        <authorList>
            <person name="Sun Q."/>
            <person name="Li D."/>
        </authorList>
    </citation>
    <scope>NUCLEOTIDE SEQUENCE [LARGE SCALE GENOMIC DNA]</scope>
    <source>
        <strain evidence="4 5">MSJ-5</strain>
    </source>
</reference>
<dbReference type="EMBL" id="JAHLQK010000009">
    <property type="protein sequence ID" value="MBU5678223.1"/>
    <property type="molecule type" value="Genomic_DNA"/>
</dbReference>
<dbReference type="Proteomes" id="UP000779508">
    <property type="component" value="Unassembled WGS sequence"/>
</dbReference>
<comment type="subunit">
    <text evidence="1">Part of the 50S ribosomal subunit; part of the 5S rRNA/L5/L18/L25 subcomplex. Contacts the 5S rRNA. Binds to the 5S rRNA independently of L5 and L18.</text>
</comment>
<comment type="function">
    <text evidence="1">This is one of the proteins that binds to the 5S RNA in the ribosome where it forms part of the central protuberance.</text>
</comment>
<dbReference type="PANTHER" id="PTHR33284">
    <property type="entry name" value="RIBOSOMAL PROTEIN L25/GLN-TRNA SYNTHETASE, ANTI-CODON-BINDING DOMAIN-CONTAINING PROTEIN"/>
    <property type="match status" value="1"/>
</dbReference>
<dbReference type="InterPro" id="IPR020930">
    <property type="entry name" value="Ribosomal_uL5_bac-type"/>
</dbReference>
<evidence type="ECO:0000259" key="3">
    <source>
        <dbReference type="Pfam" id="PF14693"/>
    </source>
</evidence>
<evidence type="ECO:0000313" key="5">
    <source>
        <dbReference type="Proteomes" id="UP000779508"/>
    </source>
</evidence>
<keyword evidence="1" id="KW-0694">RNA-binding</keyword>
<name>A0ABS6G9D5_9FIRM</name>
<dbReference type="InterPro" id="IPR001021">
    <property type="entry name" value="Ribosomal_bL25_long"/>
</dbReference>
<feature type="domain" description="Large ribosomal subunit protein bL25 beta" evidence="3">
    <location>
        <begin position="100"/>
        <end position="179"/>
    </location>
</feature>
<evidence type="ECO:0000313" key="4">
    <source>
        <dbReference type="EMBL" id="MBU5678223.1"/>
    </source>
</evidence>
<accession>A0ABS6G9D5</accession>
<sequence length="190" mass="21200">MKYAFSSEVRKDLGKNASHRLRERGYVPAVIYGSNMNTLPLEINSNEVENFTRNYGSGGLVGLNVGEVNYTVFVKEIQKDPVTGKIIHVDFQQVSQNERIHVSVPIILRGKSSVERGGSIIQQQLRDIEVECSARDIPKALEFDISQFKPGDILKVADMEFGQEISIIQDPQSIIASIAFAKDSIEESEE</sequence>
<dbReference type="HAMAP" id="MF_01334">
    <property type="entry name" value="Ribosomal_bL25_CTC"/>
    <property type="match status" value="1"/>
</dbReference>
<dbReference type="GO" id="GO:0005840">
    <property type="term" value="C:ribosome"/>
    <property type="evidence" value="ECO:0007669"/>
    <property type="project" value="UniProtKB-KW"/>
</dbReference>
<dbReference type="InterPro" id="IPR020057">
    <property type="entry name" value="Ribosomal_bL25_b-dom"/>
</dbReference>
<gene>
    <name evidence="1" type="primary">rplY</name>
    <name evidence="1" type="synonym">ctc</name>
    <name evidence="4" type="ORF">KQI88_17575</name>
</gene>
<keyword evidence="1" id="KW-0699">rRNA-binding</keyword>
<keyword evidence="1 4" id="KW-0689">Ribosomal protein</keyword>
<comment type="similarity">
    <text evidence="1">Belongs to the bacterial ribosomal protein bL25 family. CTC subfamily.</text>
</comment>
<comment type="caution">
    <text evidence="4">The sequence shown here is derived from an EMBL/GenBank/DDBJ whole genome shotgun (WGS) entry which is preliminary data.</text>
</comment>
<dbReference type="CDD" id="cd00495">
    <property type="entry name" value="Ribosomal_L25_TL5_CTC"/>
    <property type="match status" value="1"/>
</dbReference>
<evidence type="ECO:0000259" key="2">
    <source>
        <dbReference type="Pfam" id="PF01386"/>
    </source>
</evidence>
<protein>
    <recommendedName>
        <fullName evidence="1">Large ribosomal subunit protein bL25</fullName>
    </recommendedName>
    <alternativeName>
        <fullName evidence="1">General stress protein CTC</fullName>
    </alternativeName>
</protein>
<evidence type="ECO:0000256" key="1">
    <source>
        <dbReference type="HAMAP-Rule" id="MF_01334"/>
    </source>
</evidence>
<keyword evidence="5" id="KW-1185">Reference proteome</keyword>
<dbReference type="PANTHER" id="PTHR33284:SF1">
    <property type="entry name" value="RIBOSOMAL PROTEIN L25_GLN-TRNA SYNTHETASE, ANTI-CODON-BINDING DOMAIN-CONTAINING PROTEIN"/>
    <property type="match status" value="1"/>
</dbReference>